<dbReference type="RefSeq" id="XP_007704027.1">
    <property type="nucleotide sequence ID" value="XM_007705837.1"/>
</dbReference>
<proteinExistence type="predicted"/>
<sequence length="271" mass="29524">MFAVVPKHFVALLLASVVGADYNLTYLDIFWFAAPTITLVSSNSIATTYSYQCDATITLSSTSTPTPTETFDTGPPPQSWILPTDYTEHPFNTPTSRAPCIPFTMFQGPETFGFRLTDKEEGFITLNGDCSWTGVFTDVPVTCDGEETGAEYTTGYSSGRPSVFAQSDLRSRTWREAYGYAVATVVEKTGAASTPSEGVGGRVALPVGVVVMAGDSDKSTCFATCCGKVYFSSGTTRLHEIRRSLHVIIYLRYLPKLNLDEHEGNSIDMRD</sequence>
<dbReference type="HOGENOM" id="CLU_089693_0_0_1"/>
<dbReference type="Proteomes" id="UP000016934">
    <property type="component" value="Unassembled WGS sequence"/>
</dbReference>
<reference evidence="3" key="2">
    <citation type="journal article" date="2013" name="PLoS Genet.">
        <title>Comparative genome structure, secondary metabolite, and effector coding capacity across Cochliobolus pathogens.</title>
        <authorList>
            <person name="Condon B.J."/>
            <person name="Leng Y."/>
            <person name="Wu D."/>
            <person name="Bushley K.E."/>
            <person name="Ohm R.A."/>
            <person name="Otillar R."/>
            <person name="Martin J."/>
            <person name="Schackwitz W."/>
            <person name="Grimwood J."/>
            <person name="MohdZainudin N."/>
            <person name="Xue C."/>
            <person name="Wang R."/>
            <person name="Manning V.A."/>
            <person name="Dhillon B."/>
            <person name="Tu Z.J."/>
            <person name="Steffenson B.J."/>
            <person name="Salamov A."/>
            <person name="Sun H."/>
            <person name="Lowry S."/>
            <person name="LaButti K."/>
            <person name="Han J."/>
            <person name="Copeland A."/>
            <person name="Lindquist E."/>
            <person name="Barry K."/>
            <person name="Schmutz J."/>
            <person name="Baker S.E."/>
            <person name="Ciuffetti L.M."/>
            <person name="Grigoriev I.V."/>
            <person name="Zhong S."/>
            <person name="Turgeon B.G."/>
        </authorList>
    </citation>
    <scope>NUCLEOTIDE SEQUENCE [LARGE SCALE GENOMIC DNA]</scope>
    <source>
        <strain evidence="3">ND90Pr / ATCC 201652</strain>
    </source>
</reference>
<dbReference type="OMA" id="LNGDCSW"/>
<evidence type="ECO:0000256" key="1">
    <source>
        <dbReference type="SAM" id="SignalP"/>
    </source>
</evidence>
<name>M2SS76_COCSN</name>
<protein>
    <recommendedName>
        <fullName evidence="4">AA1-like domain-containing protein</fullName>
    </recommendedName>
</protein>
<dbReference type="AlphaFoldDB" id="M2SS76"/>
<evidence type="ECO:0008006" key="4">
    <source>
        <dbReference type="Google" id="ProtNLM"/>
    </source>
</evidence>
<keyword evidence="1" id="KW-0732">Signal</keyword>
<dbReference type="EMBL" id="KB445651">
    <property type="protein sequence ID" value="EMD59941.1"/>
    <property type="molecule type" value="Genomic_DNA"/>
</dbReference>
<keyword evidence="3" id="KW-1185">Reference proteome</keyword>
<feature type="signal peptide" evidence="1">
    <location>
        <begin position="1"/>
        <end position="20"/>
    </location>
</feature>
<gene>
    <name evidence="2" type="ORF">COCSADRAFT_30002</name>
</gene>
<evidence type="ECO:0000313" key="2">
    <source>
        <dbReference type="EMBL" id="EMD59941.1"/>
    </source>
</evidence>
<evidence type="ECO:0000313" key="3">
    <source>
        <dbReference type="Proteomes" id="UP000016934"/>
    </source>
</evidence>
<organism evidence="2 3">
    <name type="scientific">Cochliobolus sativus (strain ND90Pr / ATCC 201652)</name>
    <name type="common">Common root rot and spot blotch fungus</name>
    <name type="synonym">Bipolaris sorokiniana</name>
    <dbReference type="NCBI Taxonomy" id="665912"/>
    <lineage>
        <taxon>Eukaryota</taxon>
        <taxon>Fungi</taxon>
        <taxon>Dikarya</taxon>
        <taxon>Ascomycota</taxon>
        <taxon>Pezizomycotina</taxon>
        <taxon>Dothideomycetes</taxon>
        <taxon>Pleosporomycetidae</taxon>
        <taxon>Pleosporales</taxon>
        <taxon>Pleosporineae</taxon>
        <taxon>Pleosporaceae</taxon>
        <taxon>Bipolaris</taxon>
    </lineage>
</organism>
<dbReference type="KEGG" id="bsc:COCSADRAFT_30002"/>
<dbReference type="GeneID" id="19136154"/>
<feature type="chain" id="PRO_5004025283" description="AA1-like domain-containing protein" evidence="1">
    <location>
        <begin position="21"/>
        <end position="271"/>
    </location>
</feature>
<accession>M2SS76</accession>
<reference evidence="2 3" key="1">
    <citation type="journal article" date="2012" name="PLoS Pathog.">
        <title>Diverse lifestyles and strategies of plant pathogenesis encoded in the genomes of eighteen Dothideomycetes fungi.</title>
        <authorList>
            <person name="Ohm R.A."/>
            <person name="Feau N."/>
            <person name="Henrissat B."/>
            <person name="Schoch C.L."/>
            <person name="Horwitz B.A."/>
            <person name="Barry K.W."/>
            <person name="Condon B.J."/>
            <person name="Copeland A.C."/>
            <person name="Dhillon B."/>
            <person name="Glaser F."/>
            <person name="Hesse C.N."/>
            <person name="Kosti I."/>
            <person name="LaButti K."/>
            <person name="Lindquist E.A."/>
            <person name="Lucas S."/>
            <person name="Salamov A.A."/>
            <person name="Bradshaw R.E."/>
            <person name="Ciuffetti L."/>
            <person name="Hamelin R.C."/>
            <person name="Kema G.H.J."/>
            <person name="Lawrence C."/>
            <person name="Scott J.A."/>
            <person name="Spatafora J.W."/>
            <person name="Turgeon B.G."/>
            <person name="de Wit P.J.G.M."/>
            <person name="Zhong S."/>
            <person name="Goodwin S.B."/>
            <person name="Grigoriev I.V."/>
        </authorList>
    </citation>
    <scope>NUCLEOTIDE SEQUENCE [LARGE SCALE GENOMIC DNA]</scope>
    <source>
        <strain evidence="3">ND90Pr / ATCC 201652</strain>
    </source>
</reference>
<dbReference type="OrthoDB" id="3689315at2759"/>